<keyword evidence="2" id="KW-1185">Reference proteome</keyword>
<reference evidence="2" key="1">
    <citation type="submission" date="2012-06" db="EMBL/GenBank/DDBJ databases">
        <authorList>
            <person name="Smith M.C.M."/>
            <person name="Hendrix R."/>
            <person name="Hatfull G.F."/>
            <person name="Buttner M.J."/>
            <person name="Bibb M.J."/>
        </authorList>
    </citation>
    <scope>NUCLEOTIDE SEQUENCE [LARGE SCALE GENOMIC DNA]</scope>
</reference>
<gene>
    <name evidence="1" type="ORF">phiHau3_71</name>
</gene>
<protein>
    <submittedName>
        <fullName evidence="1">Uncharacterized protein</fullName>
    </submittedName>
</protein>
<dbReference type="RefSeq" id="YP_006906247.1">
    <property type="nucleotide sequence ID" value="NC_018836.1"/>
</dbReference>
<dbReference type="EMBL" id="JX182369">
    <property type="protein sequence ID" value="AFU62049.1"/>
    <property type="molecule type" value="Genomic_DNA"/>
</dbReference>
<name>K4IB54_9CAUD</name>
<organism evidence="1 2">
    <name type="scientific">Streptomyces phage phiHau3</name>
    <dbReference type="NCBI Taxonomy" id="1204524"/>
    <lineage>
        <taxon>Viruses</taxon>
        <taxon>Duplodnaviria</taxon>
        <taxon>Heunggongvirae</taxon>
        <taxon>Uroviricota</taxon>
        <taxon>Caudoviricetes</taxon>
        <taxon>Arquatrovirinae</taxon>
        <taxon>Hautrevirus</taxon>
        <taxon>Hautrevirus hau3</taxon>
    </lineage>
</organism>
<dbReference type="Proteomes" id="UP000008042">
    <property type="component" value="Segment"/>
</dbReference>
<dbReference type="KEGG" id="vg:13826713"/>
<proteinExistence type="predicted"/>
<evidence type="ECO:0000313" key="2">
    <source>
        <dbReference type="Proteomes" id="UP000008042"/>
    </source>
</evidence>
<accession>K4IB54</accession>
<evidence type="ECO:0000313" key="1">
    <source>
        <dbReference type="EMBL" id="AFU62049.1"/>
    </source>
</evidence>
<dbReference type="GeneID" id="13826713"/>
<sequence>MLPTGHVRLQIAAHGQYQTSVDSFDLLLSEFISGALPQSVDALRAELQRVSDEEFGHGLDFSDLSTVTECLLIFAELRGLATN</sequence>